<evidence type="ECO:0000313" key="2">
    <source>
        <dbReference type="Proteomes" id="UP000823786"/>
    </source>
</evidence>
<accession>A0ABS4EWK5</accession>
<dbReference type="Proteomes" id="UP000823786">
    <property type="component" value="Unassembled WGS sequence"/>
</dbReference>
<gene>
    <name evidence="1" type="ORF">J2Z75_005879</name>
</gene>
<name>A0ABS4EWK5_9HYPH</name>
<reference evidence="1 2" key="1">
    <citation type="submission" date="2021-03" db="EMBL/GenBank/DDBJ databases">
        <title>Genomic Encyclopedia of Type Strains, Phase IV (KMG-IV): sequencing the most valuable type-strain genomes for metagenomic binning, comparative biology and taxonomic classification.</title>
        <authorList>
            <person name="Goeker M."/>
        </authorList>
    </citation>
    <scope>NUCLEOTIDE SEQUENCE [LARGE SCALE GENOMIC DNA]</scope>
    <source>
        <strain evidence="1 2">DSM 26427</strain>
    </source>
</reference>
<dbReference type="InterPro" id="IPR010385">
    <property type="entry name" value="DUF982"/>
</dbReference>
<sequence length="85" mass="9259">MDTNIWDVNVELMIECSDHFHVVRSAREAIECLTKRAPETKGSHCAGARKACLAALEGTSTQKEARAAFETAAEEAGILRRSQIG</sequence>
<evidence type="ECO:0008006" key="3">
    <source>
        <dbReference type="Google" id="ProtNLM"/>
    </source>
</evidence>
<dbReference type="EMBL" id="JAGGJV010000018">
    <property type="protein sequence ID" value="MBP1862346.1"/>
    <property type="molecule type" value="Genomic_DNA"/>
</dbReference>
<protein>
    <recommendedName>
        <fullName evidence="3">DUF982 domain-containing protein</fullName>
    </recommendedName>
</protein>
<comment type="caution">
    <text evidence="1">The sequence shown here is derived from an EMBL/GenBank/DDBJ whole genome shotgun (WGS) entry which is preliminary data.</text>
</comment>
<organism evidence="1 2">
    <name type="scientific">Rhizobium herbae</name>
    <dbReference type="NCBI Taxonomy" id="508661"/>
    <lineage>
        <taxon>Bacteria</taxon>
        <taxon>Pseudomonadati</taxon>
        <taxon>Pseudomonadota</taxon>
        <taxon>Alphaproteobacteria</taxon>
        <taxon>Hyphomicrobiales</taxon>
        <taxon>Rhizobiaceae</taxon>
        <taxon>Rhizobium/Agrobacterium group</taxon>
        <taxon>Rhizobium</taxon>
    </lineage>
</organism>
<proteinExistence type="predicted"/>
<dbReference type="Gene3D" id="6.10.250.730">
    <property type="match status" value="1"/>
</dbReference>
<keyword evidence="2" id="KW-1185">Reference proteome</keyword>
<dbReference type="Pfam" id="PF06169">
    <property type="entry name" value="DUF982"/>
    <property type="match status" value="1"/>
</dbReference>
<evidence type="ECO:0000313" key="1">
    <source>
        <dbReference type="EMBL" id="MBP1862346.1"/>
    </source>
</evidence>
<dbReference type="RefSeq" id="WP_327791314.1">
    <property type="nucleotide sequence ID" value="NZ_JAGGJV010000018.1"/>
</dbReference>